<evidence type="ECO:0000313" key="9">
    <source>
        <dbReference type="EMBL" id="CAB4216201.1"/>
    </source>
</evidence>
<name>A0A6J5SZD9_9CAUD</name>
<organism evidence="10">
    <name type="scientific">uncultured Caudovirales phage</name>
    <dbReference type="NCBI Taxonomy" id="2100421"/>
    <lineage>
        <taxon>Viruses</taxon>
        <taxon>Duplodnaviria</taxon>
        <taxon>Heunggongvirae</taxon>
        <taxon>Uroviricota</taxon>
        <taxon>Caudoviricetes</taxon>
        <taxon>Peduoviridae</taxon>
        <taxon>Maltschvirus</taxon>
        <taxon>Maltschvirus maltsch</taxon>
    </lineage>
</organism>
<accession>A0A6J5SZD9</accession>
<evidence type="ECO:0000313" key="6">
    <source>
        <dbReference type="EMBL" id="CAB4179567.1"/>
    </source>
</evidence>
<dbReference type="EMBL" id="LR796461">
    <property type="protein sequence ID" value="CAB4146169.1"/>
    <property type="molecule type" value="Genomic_DNA"/>
</dbReference>
<evidence type="ECO:0000313" key="1">
    <source>
        <dbReference type="EMBL" id="CAB4135663.1"/>
    </source>
</evidence>
<evidence type="ECO:0000313" key="4">
    <source>
        <dbReference type="EMBL" id="CAB4161549.1"/>
    </source>
</evidence>
<evidence type="ECO:0000313" key="5">
    <source>
        <dbReference type="EMBL" id="CAB4174206.1"/>
    </source>
</evidence>
<evidence type="ECO:0000313" key="11">
    <source>
        <dbReference type="EMBL" id="CAB5230681.1"/>
    </source>
</evidence>
<dbReference type="EMBL" id="LR796917">
    <property type="protein sequence ID" value="CAB4174206.1"/>
    <property type="molecule type" value="Genomic_DNA"/>
</dbReference>
<dbReference type="EMBL" id="LR798423">
    <property type="protein sequence ID" value="CAB5230681.1"/>
    <property type="molecule type" value="Genomic_DNA"/>
</dbReference>
<gene>
    <name evidence="6" type="ORF">UFOVP1031_149</name>
    <name evidence="7" type="ORF">UFOVP1172_143</name>
    <name evidence="8" type="ORF">UFOVP1240_48</name>
    <name evidence="9" type="ORF">UFOVP1486_105</name>
    <name evidence="11" type="ORF">UFOVP1578_64</name>
    <name evidence="10" type="ORF">UFOVP1630_56</name>
    <name evidence="1" type="ORF">UFOVP288_65</name>
    <name evidence="2" type="ORF">UFOVP483_131</name>
    <name evidence="3" type="ORF">UFOVP573_50</name>
    <name evidence="4" type="ORF">UFOVP769_65</name>
    <name evidence="5" type="ORF">UFOVP962_33</name>
</gene>
<evidence type="ECO:0000313" key="3">
    <source>
        <dbReference type="EMBL" id="CAB4150865.1"/>
    </source>
</evidence>
<dbReference type="EMBL" id="LR796305">
    <property type="protein sequence ID" value="CAB4135663.1"/>
    <property type="molecule type" value="Genomic_DNA"/>
</dbReference>
<evidence type="ECO:0000313" key="7">
    <source>
        <dbReference type="EMBL" id="CAB4188866.1"/>
    </source>
</evidence>
<dbReference type="EMBL" id="LR796980">
    <property type="protein sequence ID" value="CAB4179567.1"/>
    <property type="molecule type" value="Genomic_DNA"/>
</dbReference>
<dbReference type="EMBL" id="LR797180">
    <property type="protein sequence ID" value="CAB4191972.1"/>
    <property type="molecule type" value="Genomic_DNA"/>
</dbReference>
<protein>
    <submittedName>
        <fullName evidence="10">Uncharacterized protein</fullName>
    </submittedName>
</protein>
<sequence length="49" mass="6145">MKKKKLKILEWVKVKSEPQYYWTKENGWNNKKDMPEEYWKIKEIGEIND</sequence>
<evidence type="ECO:0000313" key="10">
    <source>
        <dbReference type="EMBL" id="CAB4220041.1"/>
    </source>
</evidence>
<dbReference type="EMBL" id="LR796709">
    <property type="protein sequence ID" value="CAB4161549.1"/>
    <property type="molecule type" value="Genomic_DNA"/>
</dbReference>
<evidence type="ECO:0000313" key="2">
    <source>
        <dbReference type="EMBL" id="CAB4146169.1"/>
    </source>
</evidence>
<dbReference type="EMBL" id="LR796548">
    <property type="protein sequence ID" value="CAB4150865.1"/>
    <property type="molecule type" value="Genomic_DNA"/>
</dbReference>
<proteinExistence type="predicted"/>
<evidence type="ECO:0000313" key="8">
    <source>
        <dbReference type="EMBL" id="CAB4191972.1"/>
    </source>
</evidence>
<dbReference type="EMBL" id="LR797434">
    <property type="protein sequence ID" value="CAB4216201.1"/>
    <property type="molecule type" value="Genomic_DNA"/>
</dbReference>
<reference evidence="10" key="1">
    <citation type="submission" date="2020-05" db="EMBL/GenBank/DDBJ databases">
        <authorList>
            <person name="Chiriac C."/>
            <person name="Salcher M."/>
            <person name="Ghai R."/>
            <person name="Kavagutti S V."/>
        </authorList>
    </citation>
    <scope>NUCLEOTIDE SEQUENCE</scope>
</reference>
<dbReference type="EMBL" id="LR797130">
    <property type="protein sequence ID" value="CAB4188866.1"/>
    <property type="molecule type" value="Genomic_DNA"/>
</dbReference>
<dbReference type="EMBL" id="LR797492">
    <property type="protein sequence ID" value="CAB4220041.1"/>
    <property type="molecule type" value="Genomic_DNA"/>
</dbReference>